<evidence type="ECO:0000256" key="2">
    <source>
        <dbReference type="ARBA" id="ARBA00022801"/>
    </source>
</evidence>
<dbReference type="GO" id="GO:0004527">
    <property type="term" value="F:exonuclease activity"/>
    <property type="evidence" value="ECO:0007669"/>
    <property type="project" value="UniProtKB-KW"/>
</dbReference>
<feature type="compositionally biased region" description="Basic and acidic residues" evidence="4">
    <location>
        <begin position="124"/>
        <end position="133"/>
    </location>
</feature>
<keyword evidence="7" id="KW-1185">Reference proteome</keyword>
<dbReference type="SMART" id="SM00479">
    <property type="entry name" value="EXOIII"/>
    <property type="match status" value="1"/>
</dbReference>
<accession>A0A671KVB3</accession>
<feature type="domain" description="Exonuclease" evidence="5">
    <location>
        <begin position="505"/>
        <end position="658"/>
    </location>
</feature>
<name>A0A671KVB3_9TELE</name>
<dbReference type="InterPro" id="IPR013520">
    <property type="entry name" value="Ribonucl_H"/>
</dbReference>
<keyword evidence="1" id="KW-0540">Nuclease</keyword>
<dbReference type="GO" id="GO:0005634">
    <property type="term" value="C:nucleus"/>
    <property type="evidence" value="ECO:0007669"/>
    <property type="project" value="TreeGrafter"/>
</dbReference>
<dbReference type="GO" id="GO:0003676">
    <property type="term" value="F:nucleic acid binding"/>
    <property type="evidence" value="ECO:0007669"/>
    <property type="project" value="InterPro"/>
</dbReference>
<reference evidence="6" key="2">
    <citation type="submission" date="2025-09" db="UniProtKB">
        <authorList>
            <consortium name="Ensembl"/>
        </authorList>
    </citation>
    <scope>IDENTIFICATION</scope>
</reference>
<dbReference type="PANTHER" id="PTHR12801:SF152">
    <property type="entry name" value="EXONUCLEASE DOMAIN-CONTAINING PROTEIN"/>
    <property type="match status" value="1"/>
</dbReference>
<dbReference type="InterPro" id="IPR047021">
    <property type="entry name" value="REXO1/3/4-like"/>
</dbReference>
<keyword evidence="3" id="KW-0269">Exonuclease</keyword>
<dbReference type="AlphaFoldDB" id="A0A671KVB3"/>
<protein>
    <submittedName>
        <fullName evidence="6">Zgc:152968</fullName>
    </submittedName>
</protein>
<evidence type="ECO:0000313" key="6">
    <source>
        <dbReference type="Ensembl" id="ENSSANP00000009511.1"/>
    </source>
</evidence>
<evidence type="ECO:0000313" key="7">
    <source>
        <dbReference type="Proteomes" id="UP000472260"/>
    </source>
</evidence>
<dbReference type="Gene3D" id="3.30.420.10">
    <property type="entry name" value="Ribonuclease H-like superfamily/Ribonuclease H"/>
    <property type="match status" value="1"/>
</dbReference>
<keyword evidence="2" id="KW-0378">Hydrolase</keyword>
<sequence length="661" mass="73569">ASHLDLGDPEDNYTCLEELERINKEIEAVKSEVEKKQKRLSWYQTSQSLARTDSSGLCSEKYLRTTKAKDLNGNHLIYKKPVSTTSGLKYVVDRARPKTDLEYDPCSNFSADLLSSTGVKLKSTDKADTEHSLKNNRTGKNFQPLSSHFDDSDDEGTLVPDIPPSAKDQGKCSTKQKGKSIPHLPEGNCAGNNYHLANDQTKPRQHKEKLSSDGFLSHEIKNSVCDQEKERTSAKPVMIPQEQESSEGERAIDVSPLEDEHKLSKQCGTATKDLPRLCPISNAPAEDGKEPNKGPLNKPVMMAKHPVEKNRPFLEDLTEEPLAEPVNSINLNMEFVTQKEEKVHDMENVLDDISTCLDNLRSESERNKCNQDVKMLPVMTCFTAAGDLTLYEQLKEHALSEDMLRVNNFPRKHKDKADFAIQYGDTKKGVSDPLKRICCRCGATFSVDKNGKHTRREECNYHYGKVIENRAPGGVEMRYSCCENAVGSPGYQVLPQSSVPKTCPGVFALDTQTCYTTQGLELARVTVVNSSLEVVFDSFVKSDNDVVDYNTGGGDGDVKGTKSSLRDVQAVLLSFINADTILIGHGLENDLTIIHSTVIDTSVVFPHCLGLPHKREFNSLTADYLRRIIKESGMEIGFPPRLANTKQLMLVSQKENTNTYT</sequence>
<organism evidence="6 7">
    <name type="scientific">Sinocyclocheilus anshuiensis</name>
    <dbReference type="NCBI Taxonomy" id="1608454"/>
    <lineage>
        <taxon>Eukaryota</taxon>
        <taxon>Metazoa</taxon>
        <taxon>Chordata</taxon>
        <taxon>Craniata</taxon>
        <taxon>Vertebrata</taxon>
        <taxon>Euteleostomi</taxon>
        <taxon>Actinopterygii</taxon>
        <taxon>Neopterygii</taxon>
        <taxon>Teleostei</taxon>
        <taxon>Ostariophysi</taxon>
        <taxon>Cypriniformes</taxon>
        <taxon>Cyprinidae</taxon>
        <taxon>Cyprininae</taxon>
        <taxon>Sinocyclocheilus</taxon>
    </lineage>
</organism>
<dbReference type="SUPFAM" id="SSF53098">
    <property type="entry name" value="Ribonuclease H-like"/>
    <property type="match status" value="1"/>
</dbReference>
<evidence type="ECO:0000256" key="4">
    <source>
        <dbReference type="SAM" id="MobiDB-lite"/>
    </source>
</evidence>
<dbReference type="Proteomes" id="UP000472260">
    <property type="component" value="Unassembled WGS sequence"/>
</dbReference>
<feature type="region of interest" description="Disordered" evidence="4">
    <location>
        <begin position="225"/>
        <end position="250"/>
    </location>
</feature>
<dbReference type="InterPro" id="IPR034922">
    <property type="entry name" value="REX1-like_exo"/>
</dbReference>
<evidence type="ECO:0000256" key="1">
    <source>
        <dbReference type="ARBA" id="ARBA00022722"/>
    </source>
</evidence>
<dbReference type="InterPro" id="IPR036397">
    <property type="entry name" value="RNaseH_sf"/>
</dbReference>
<dbReference type="PANTHER" id="PTHR12801">
    <property type="entry name" value="RNA EXONUCLEASE REXO1 / RECO3 FAMILY MEMBER-RELATED"/>
    <property type="match status" value="1"/>
</dbReference>
<feature type="region of interest" description="Disordered" evidence="4">
    <location>
        <begin position="124"/>
        <end position="188"/>
    </location>
</feature>
<evidence type="ECO:0000256" key="3">
    <source>
        <dbReference type="ARBA" id="ARBA00022839"/>
    </source>
</evidence>
<dbReference type="Ensembl" id="ENSSANT00000010187.1">
    <property type="protein sequence ID" value="ENSSANP00000009511.1"/>
    <property type="gene ID" value="ENSSANG00000005284.1"/>
</dbReference>
<proteinExistence type="predicted"/>
<reference evidence="6" key="1">
    <citation type="submission" date="2025-08" db="UniProtKB">
        <authorList>
            <consortium name="Ensembl"/>
        </authorList>
    </citation>
    <scope>IDENTIFICATION</scope>
</reference>
<evidence type="ECO:0000259" key="5">
    <source>
        <dbReference type="SMART" id="SM00479"/>
    </source>
</evidence>
<dbReference type="CDD" id="cd06145">
    <property type="entry name" value="REX1_like"/>
    <property type="match status" value="1"/>
</dbReference>
<dbReference type="InterPro" id="IPR012337">
    <property type="entry name" value="RNaseH-like_sf"/>
</dbReference>
<feature type="compositionally biased region" description="Polar residues" evidence="4">
    <location>
        <begin position="135"/>
        <end position="146"/>
    </location>
</feature>